<evidence type="ECO:0000313" key="2">
    <source>
        <dbReference type="Proteomes" id="UP001381693"/>
    </source>
</evidence>
<sequence>MVKCFGCLDNSTGYDAWWWTWCGSISSEVRPLELHLTRGAVKDVKLPQQMHAPHGAGEVGRGFGYLGDYFSFQHNTYTNTIFSTPRNDSPTINSQRPLLAGEIEATQETHYGRL</sequence>
<dbReference type="AlphaFoldDB" id="A0AAN8WY74"/>
<dbReference type="Proteomes" id="UP001381693">
    <property type="component" value="Unassembled WGS sequence"/>
</dbReference>
<organism evidence="1 2">
    <name type="scientific">Halocaridina rubra</name>
    <name type="common">Hawaiian red shrimp</name>
    <dbReference type="NCBI Taxonomy" id="373956"/>
    <lineage>
        <taxon>Eukaryota</taxon>
        <taxon>Metazoa</taxon>
        <taxon>Ecdysozoa</taxon>
        <taxon>Arthropoda</taxon>
        <taxon>Crustacea</taxon>
        <taxon>Multicrustacea</taxon>
        <taxon>Malacostraca</taxon>
        <taxon>Eumalacostraca</taxon>
        <taxon>Eucarida</taxon>
        <taxon>Decapoda</taxon>
        <taxon>Pleocyemata</taxon>
        <taxon>Caridea</taxon>
        <taxon>Atyoidea</taxon>
        <taxon>Atyidae</taxon>
        <taxon>Halocaridina</taxon>
    </lineage>
</organism>
<comment type="caution">
    <text evidence="1">The sequence shown here is derived from an EMBL/GenBank/DDBJ whole genome shotgun (WGS) entry which is preliminary data.</text>
</comment>
<reference evidence="1 2" key="1">
    <citation type="submission" date="2023-11" db="EMBL/GenBank/DDBJ databases">
        <title>Halocaridina rubra genome assembly.</title>
        <authorList>
            <person name="Smith C."/>
        </authorList>
    </citation>
    <scope>NUCLEOTIDE SEQUENCE [LARGE SCALE GENOMIC DNA]</scope>
    <source>
        <strain evidence="1">EP-1</strain>
        <tissue evidence="1">Whole</tissue>
    </source>
</reference>
<evidence type="ECO:0000313" key="1">
    <source>
        <dbReference type="EMBL" id="KAK7072656.1"/>
    </source>
</evidence>
<feature type="non-terminal residue" evidence="1">
    <location>
        <position position="114"/>
    </location>
</feature>
<name>A0AAN8WY74_HALRR</name>
<protein>
    <submittedName>
        <fullName evidence="1">Uncharacterized protein</fullName>
    </submittedName>
</protein>
<dbReference type="EMBL" id="JAXCGZ010013384">
    <property type="protein sequence ID" value="KAK7072656.1"/>
    <property type="molecule type" value="Genomic_DNA"/>
</dbReference>
<proteinExistence type="predicted"/>
<keyword evidence="2" id="KW-1185">Reference proteome</keyword>
<gene>
    <name evidence="1" type="ORF">SK128_013046</name>
</gene>
<accession>A0AAN8WY74</accession>